<keyword evidence="3" id="KW-1185">Reference proteome</keyword>
<evidence type="ECO:0000256" key="1">
    <source>
        <dbReference type="ARBA" id="ARBA00022821"/>
    </source>
</evidence>
<protein>
    <submittedName>
        <fullName evidence="2">Uncharacterized protein</fullName>
    </submittedName>
</protein>
<dbReference type="PANTHER" id="PTHR36766">
    <property type="entry name" value="PLANT BROAD-SPECTRUM MILDEW RESISTANCE PROTEIN RPW8"/>
    <property type="match status" value="1"/>
</dbReference>
<dbReference type="EMBL" id="JBBPBN010000056">
    <property type="protein sequence ID" value="KAK8989955.1"/>
    <property type="molecule type" value="Genomic_DNA"/>
</dbReference>
<evidence type="ECO:0000313" key="2">
    <source>
        <dbReference type="EMBL" id="KAK8989955.1"/>
    </source>
</evidence>
<evidence type="ECO:0000313" key="3">
    <source>
        <dbReference type="Proteomes" id="UP001396334"/>
    </source>
</evidence>
<organism evidence="2 3">
    <name type="scientific">Hibiscus sabdariffa</name>
    <name type="common">roselle</name>
    <dbReference type="NCBI Taxonomy" id="183260"/>
    <lineage>
        <taxon>Eukaryota</taxon>
        <taxon>Viridiplantae</taxon>
        <taxon>Streptophyta</taxon>
        <taxon>Embryophyta</taxon>
        <taxon>Tracheophyta</taxon>
        <taxon>Spermatophyta</taxon>
        <taxon>Magnoliopsida</taxon>
        <taxon>eudicotyledons</taxon>
        <taxon>Gunneridae</taxon>
        <taxon>Pentapetalae</taxon>
        <taxon>rosids</taxon>
        <taxon>malvids</taxon>
        <taxon>Malvales</taxon>
        <taxon>Malvaceae</taxon>
        <taxon>Malvoideae</taxon>
        <taxon>Hibiscus</taxon>
    </lineage>
</organism>
<dbReference type="PANTHER" id="PTHR36766:SF30">
    <property type="entry name" value="TIR-NBS TYPE DISEASE RESISTANCE PROTEIN-RELATED"/>
    <property type="match status" value="1"/>
</dbReference>
<gene>
    <name evidence="2" type="ORF">V6N11_064367</name>
</gene>
<dbReference type="Gene3D" id="3.80.10.10">
    <property type="entry name" value="Ribonuclease Inhibitor"/>
    <property type="match status" value="1"/>
</dbReference>
<name>A0ABR2PP37_9ROSI</name>
<comment type="caution">
    <text evidence="2">The sequence shown here is derived from an EMBL/GenBank/DDBJ whole genome shotgun (WGS) entry which is preliminary data.</text>
</comment>
<dbReference type="Proteomes" id="UP001396334">
    <property type="component" value="Unassembled WGS sequence"/>
</dbReference>
<reference evidence="2 3" key="1">
    <citation type="journal article" date="2024" name="G3 (Bethesda)">
        <title>Genome assembly of Hibiscus sabdariffa L. provides insights into metabolisms of medicinal natural products.</title>
        <authorList>
            <person name="Kim T."/>
        </authorList>
    </citation>
    <scope>NUCLEOTIDE SEQUENCE [LARGE SCALE GENOMIC DNA]</scope>
    <source>
        <strain evidence="2">TK-2024</strain>
        <tissue evidence="2">Old leaves</tissue>
    </source>
</reference>
<keyword evidence="1" id="KW-0611">Plant defense</keyword>
<proteinExistence type="predicted"/>
<dbReference type="InterPro" id="IPR032675">
    <property type="entry name" value="LRR_dom_sf"/>
</dbReference>
<dbReference type="SUPFAM" id="SSF52058">
    <property type="entry name" value="L domain-like"/>
    <property type="match status" value="1"/>
</dbReference>
<sequence>MPPSPLLIRLKCPNLSSIPNLERFSSLRNPSVDSCNTLEVLPIAGRCSSLEMLWISECVALSKIGDRLSTATYLEELAINSCPNLTSIANLEVFSHLQRLKVASCTKLEIFPLGAPLSCPKELKLLYCPNLKQIPSIGELSSLTELEFIEIGEELSCCSQRDLPDLVSVPEGLERLHSFYGLTALVALTAWEN</sequence>
<accession>A0ABR2PP37</accession>